<dbReference type="Proteomes" id="UP000699042">
    <property type="component" value="Unassembled WGS sequence"/>
</dbReference>
<dbReference type="EMBL" id="JAESDN010000001">
    <property type="protein sequence ID" value="KAG7058198.1"/>
    <property type="molecule type" value="Genomic_DNA"/>
</dbReference>
<proteinExistence type="predicted"/>
<evidence type="ECO:0000313" key="1">
    <source>
        <dbReference type="EMBL" id="KAG7058198.1"/>
    </source>
</evidence>
<gene>
    <name evidence="1" type="ORF">JMJ77_005576</name>
</gene>
<reference evidence="1" key="1">
    <citation type="submission" date="2021-05" db="EMBL/GenBank/DDBJ databases">
        <title>Comparative genomics of three Colletotrichum scovillei strains and genetic complementation revealed genes involved fungal growth and virulence on chili pepper.</title>
        <authorList>
            <person name="Hsieh D.-K."/>
            <person name="Chuang S.-C."/>
            <person name="Chen C.-Y."/>
            <person name="Chao Y.-T."/>
            <person name="Lu M.-Y.J."/>
            <person name="Lee M.-H."/>
            <person name="Shih M.-C."/>
        </authorList>
    </citation>
    <scope>NUCLEOTIDE SEQUENCE</scope>
    <source>
        <strain evidence="1">Coll-153</strain>
    </source>
</reference>
<accession>A0A9P7RJA5</accession>
<keyword evidence="2" id="KW-1185">Reference proteome</keyword>
<sequence>MPIGIHTDSIGRRLFCLSCLSSLLNLGRQPNLRMEPPVRPSAVTHEICWQGLPPLQVFAL</sequence>
<evidence type="ECO:0000313" key="2">
    <source>
        <dbReference type="Proteomes" id="UP000699042"/>
    </source>
</evidence>
<dbReference type="AlphaFoldDB" id="A0A9P7RJA5"/>
<name>A0A9P7RJA5_9PEZI</name>
<protein>
    <submittedName>
        <fullName evidence="1">Uncharacterized protein</fullName>
    </submittedName>
</protein>
<comment type="caution">
    <text evidence="1">The sequence shown here is derived from an EMBL/GenBank/DDBJ whole genome shotgun (WGS) entry which is preliminary data.</text>
</comment>
<organism evidence="1 2">
    <name type="scientific">Colletotrichum scovillei</name>
    <dbReference type="NCBI Taxonomy" id="1209932"/>
    <lineage>
        <taxon>Eukaryota</taxon>
        <taxon>Fungi</taxon>
        <taxon>Dikarya</taxon>
        <taxon>Ascomycota</taxon>
        <taxon>Pezizomycotina</taxon>
        <taxon>Sordariomycetes</taxon>
        <taxon>Hypocreomycetidae</taxon>
        <taxon>Glomerellales</taxon>
        <taxon>Glomerellaceae</taxon>
        <taxon>Colletotrichum</taxon>
        <taxon>Colletotrichum acutatum species complex</taxon>
    </lineage>
</organism>